<dbReference type="SMR" id="A0A6B9WA88"/>
<accession>A0A6B9WA88</accession>
<protein>
    <submittedName>
        <fullName evidence="3">Calmodulin-like protein 66</fullName>
    </submittedName>
</protein>
<feature type="domain" description="EF-hand" evidence="2">
    <location>
        <begin position="20"/>
        <end position="55"/>
    </location>
</feature>
<dbReference type="InterPro" id="IPR018247">
    <property type="entry name" value="EF_Hand_1_Ca_BS"/>
</dbReference>
<organism evidence="3">
    <name type="scientific">Vitis amurensis</name>
    <dbReference type="NCBI Taxonomy" id="103351"/>
    <lineage>
        <taxon>Eukaryota</taxon>
        <taxon>Viridiplantae</taxon>
        <taxon>Streptophyta</taxon>
        <taxon>Embryophyta</taxon>
        <taxon>Tracheophyta</taxon>
        <taxon>Spermatophyta</taxon>
        <taxon>Magnoliopsida</taxon>
        <taxon>eudicotyledons</taxon>
        <taxon>Gunneridae</taxon>
        <taxon>Pentapetalae</taxon>
        <taxon>rosids</taxon>
        <taxon>Vitales</taxon>
        <taxon>Vitaceae</taxon>
        <taxon>Viteae</taxon>
        <taxon>Vitis</taxon>
    </lineage>
</organism>
<dbReference type="Pfam" id="PF13499">
    <property type="entry name" value="EF-hand_7"/>
    <property type="match status" value="1"/>
</dbReference>
<keyword evidence="1" id="KW-0106">Calcium</keyword>
<dbReference type="PANTHER" id="PTHR34574">
    <property type="entry name" value="CALCIUM-BINDING EF-HAND FAMILY PROTEIN-RELATED"/>
    <property type="match status" value="1"/>
</dbReference>
<gene>
    <name evidence="3" type="primary">CML66</name>
</gene>
<dbReference type="PROSITE" id="PS00018">
    <property type="entry name" value="EF_HAND_1"/>
    <property type="match status" value="2"/>
</dbReference>
<dbReference type="InterPro" id="IPR011992">
    <property type="entry name" value="EF-hand-dom_pair"/>
</dbReference>
<sequence length="139" mass="15450">MGVVIIDGSTVRDFVGNDALFNKSVDDRFSALDLNGDGVLSRSELRKAFETFRLLEAHFGVDVVTPPEQLTQLYDSIFDKFDCDHSDTVDLEEFRSEMKKIMLAIADGLGSCPIQMALEDDDQNFLKKAADFEASKTSS</sequence>
<dbReference type="InterPro" id="IPR002048">
    <property type="entry name" value="EF_hand_dom"/>
</dbReference>
<dbReference type="EMBL" id="MN540607">
    <property type="protein sequence ID" value="QHQ96769.1"/>
    <property type="molecule type" value="mRNA"/>
</dbReference>
<feature type="domain" description="EF-hand" evidence="2">
    <location>
        <begin position="69"/>
        <end position="104"/>
    </location>
</feature>
<name>A0A6B9WA88_9ROSI</name>
<dbReference type="Gene3D" id="1.10.238.10">
    <property type="entry name" value="EF-hand"/>
    <property type="match status" value="1"/>
</dbReference>
<dbReference type="PROSITE" id="PS50222">
    <property type="entry name" value="EF_HAND_2"/>
    <property type="match status" value="2"/>
</dbReference>
<dbReference type="PANTHER" id="PTHR34574:SF5">
    <property type="entry name" value="CALCIUM-BINDING EF-HAND FAMILY PROTEIN"/>
    <property type="match status" value="1"/>
</dbReference>
<dbReference type="AlphaFoldDB" id="A0A6B9WA88"/>
<dbReference type="GO" id="GO:0005509">
    <property type="term" value="F:calcium ion binding"/>
    <property type="evidence" value="ECO:0007669"/>
    <property type="project" value="InterPro"/>
</dbReference>
<proteinExistence type="evidence at transcript level"/>
<evidence type="ECO:0000259" key="2">
    <source>
        <dbReference type="PROSITE" id="PS50222"/>
    </source>
</evidence>
<dbReference type="SMART" id="SM00054">
    <property type="entry name" value="EFh"/>
    <property type="match status" value="2"/>
</dbReference>
<evidence type="ECO:0000256" key="1">
    <source>
        <dbReference type="ARBA" id="ARBA00022837"/>
    </source>
</evidence>
<reference evidence="3" key="1">
    <citation type="submission" date="2019-10" db="EMBL/GenBank/DDBJ databases">
        <authorList>
            <person name="Kiselev K.V."/>
            <person name="Dubrovina A.S."/>
        </authorList>
    </citation>
    <scope>NUCLEOTIDE SEQUENCE</scope>
    <source>
        <tissue evidence="3">Leaf</tissue>
    </source>
</reference>
<evidence type="ECO:0000313" key="3">
    <source>
        <dbReference type="EMBL" id="QHQ96769.1"/>
    </source>
</evidence>
<dbReference type="SUPFAM" id="SSF47473">
    <property type="entry name" value="EF-hand"/>
    <property type="match status" value="1"/>
</dbReference>